<dbReference type="GO" id="GO:0005524">
    <property type="term" value="F:ATP binding"/>
    <property type="evidence" value="ECO:0007669"/>
    <property type="project" value="UniProtKB-KW"/>
</dbReference>
<dbReference type="Pfam" id="PF02518">
    <property type="entry name" value="HATPase_c"/>
    <property type="match status" value="1"/>
</dbReference>
<accession>A0AAE3L350</accession>
<name>A0AAE3L350_9FIRM</name>
<keyword evidence="2" id="KW-0067">ATP-binding</keyword>
<evidence type="ECO:0000313" key="3">
    <source>
        <dbReference type="Proteomes" id="UP001205748"/>
    </source>
</evidence>
<comment type="caution">
    <text evidence="2">The sequence shown here is derived from an EMBL/GenBank/DDBJ whole genome shotgun (WGS) entry which is preliminary data.</text>
</comment>
<protein>
    <submittedName>
        <fullName evidence="2">ATP-binding protein</fullName>
    </submittedName>
</protein>
<dbReference type="Gene3D" id="3.30.565.10">
    <property type="entry name" value="Histidine kinase-like ATPase, C-terminal domain"/>
    <property type="match status" value="1"/>
</dbReference>
<proteinExistence type="predicted"/>
<keyword evidence="2" id="KW-0547">Nucleotide-binding</keyword>
<dbReference type="InterPro" id="IPR036890">
    <property type="entry name" value="HATPase_C_sf"/>
</dbReference>
<dbReference type="InterPro" id="IPR003594">
    <property type="entry name" value="HATPase_dom"/>
</dbReference>
<dbReference type="SUPFAM" id="SSF55874">
    <property type="entry name" value="ATPase domain of HSP90 chaperone/DNA topoisomerase II/histidine kinase"/>
    <property type="match status" value="1"/>
</dbReference>
<gene>
    <name evidence="2" type="ORF">NSA47_12945</name>
</gene>
<dbReference type="Proteomes" id="UP001205748">
    <property type="component" value="Unassembled WGS sequence"/>
</dbReference>
<evidence type="ECO:0000259" key="1">
    <source>
        <dbReference type="Pfam" id="PF02518"/>
    </source>
</evidence>
<dbReference type="AlphaFoldDB" id="A0AAE3L350"/>
<keyword evidence="3" id="KW-1185">Reference proteome</keyword>
<evidence type="ECO:0000313" key="2">
    <source>
        <dbReference type="EMBL" id="MCR1899879.1"/>
    </source>
</evidence>
<dbReference type="EMBL" id="JANKAS010000015">
    <property type="protein sequence ID" value="MCR1899879.1"/>
    <property type="molecule type" value="Genomic_DNA"/>
</dbReference>
<feature type="domain" description="Histidine kinase/HSP90-like ATPase" evidence="1">
    <location>
        <begin position="51"/>
        <end position="139"/>
    </location>
</feature>
<organism evidence="2 3">
    <name type="scientific">Irregularibacter muris</name>
    <dbReference type="NCBI Taxonomy" id="1796619"/>
    <lineage>
        <taxon>Bacteria</taxon>
        <taxon>Bacillati</taxon>
        <taxon>Bacillota</taxon>
        <taxon>Clostridia</taxon>
        <taxon>Eubacteriales</taxon>
        <taxon>Eubacteriaceae</taxon>
        <taxon>Irregularibacter</taxon>
    </lineage>
</organism>
<sequence length="142" mass="15379">MEESTMKLNFPVDRGEFASAGKASSRIKKILQNIGLNNAFVRKVAIATYEAEMNLVIHSLGGQITISIGEGKVIIEVEDRGPGIENIELAMTEGYSTATEVIREMGFGAGMGLPNIKKCSDDLSIQSKVGEGTKMIMSFNYQ</sequence>
<reference evidence="2" key="1">
    <citation type="submission" date="2022-07" db="EMBL/GenBank/DDBJ databases">
        <title>Enhanced cultured diversity of the mouse gut microbiota enables custom-made synthetic communities.</title>
        <authorList>
            <person name="Afrizal A."/>
        </authorList>
    </citation>
    <scope>NUCLEOTIDE SEQUENCE</scope>
    <source>
        <strain evidence="2">DSM 28593</strain>
    </source>
</reference>